<feature type="domain" description="Flavodoxin-like fold" evidence="2">
    <location>
        <begin position="1"/>
        <end position="169"/>
    </location>
</feature>
<dbReference type="RefSeq" id="WP_160801962.1">
    <property type="nucleotide sequence ID" value="NZ_WUUL01000008.1"/>
</dbReference>
<proteinExistence type="predicted"/>
<dbReference type="InterPro" id="IPR046980">
    <property type="entry name" value="KefG/KefF"/>
</dbReference>
<evidence type="ECO:0000256" key="1">
    <source>
        <dbReference type="ARBA" id="ARBA00023002"/>
    </source>
</evidence>
<keyword evidence="4" id="KW-1185">Reference proteome</keyword>
<dbReference type="PANTHER" id="PTHR47307">
    <property type="entry name" value="GLUTATHIONE-REGULATED POTASSIUM-EFFLUX SYSTEM ANCILLARY PROTEIN KEFG"/>
    <property type="match status" value="1"/>
</dbReference>
<dbReference type="AlphaFoldDB" id="A0A6I4VVK7"/>
<organism evidence="3 4">
    <name type="scientific">Shimazuella alba</name>
    <dbReference type="NCBI Taxonomy" id="2690964"/>
    <lineage>
        <taxon>Bacteria</taxon>
        <taxon>Bacillati</taxon>
        <taxon>Bacillota</taxon>
        <taxon>Bacilli</taxon>
        <taxon>Bacillales</taxon>
        <taxon>Thermoactinomycetaceae</taxon>
        <taxon>Shimazuella</taxon>
    </lineage>
</organism>
<gene>
    <name evidence="3" type="ORF">GSM42_12980</name>
</gene>
<dbReference type="Pfam" id="PF02525">
    <property type="entry name" value="Flavodoxin_2"/>
    <property type="match status" value="1"/>
</dbReference>
<evidence type="ECO:0000259" key="2">
    <source>
        <dbReference type="Pfam" id="PF02525"/>
    </source>
</evidence>
<dbReference type="Proteomes" id="UP000430692">
    <property type="component" value="Unassembled WGS sequence"/>
</dbReference>
<dbReference type="InterPro" id="IPR029039">
    <property type="entry name" value="Flavoprotein-like_sf"/>
</dbReference>
<protein>
    <submittedName>
        <fullName evidence="3">General stress protein</fullName>
    </submittedName>
</protein>
<dbReference type="GO" id="GO:0003955">
    <property type="term" value="F:NAD(P)H dehydrogenase (quinone) activity"/>
    <property type="evidence" value="ECO:0007669"/>
    <property type="project" value="TreeGrafter"/>
</dbReference>
<dbReference type="PANTHER" id="PTHR47307:SF1">
    <property type="entry name" value="GLUTATHIONE-REGULATED POTASSIUM-EFFLUX SYSTEM ANCILLARY PROTEIN KEFG"/>
    <property type="match status" value="1"/>
</dbReference>
<keyword evidence="1" id="KW-0560">Oxidoreductase</keyword>
<evidence type="ECO:0000313" key="4">
    <source>
        <dbReference type="Proteomes" id="UP000430692"/>
    </source>
</evidence>
<accession>A0A6I4VVK7</accession>
<sequence length="183" mass="21463">MNILVIIVHPNIENSRINKMWKTELETDTTITIHELYKKYPNEIINVKEEQKLLENHDRIIFQFPMYWYSSPPLLKKWFDVVLLKDWAFGPDGNALKDKEFGLAVSTFSPEEHYSHEGLNGHTIEELSFPFETTVNKIKGIYLPIFALHGVGKISDDDLKKNALEYKNHIIKKYIIGKKSRFQ</sequence>
<dbReference type="GO" id="GO:0010181">
    <property type="term" value="F:FMN binding"/>
    <property type="evidence" value="ECO:0007669"/>
    <property type="project" value="TreeGrafter"/>
</dbReference>
<dbReference type="SUPFAM" id="SSF52218">
    <property type="entry name" value="Flavoproteins"/>
    <property type="match status" value="1"/>
</dbReference>
<name>A0A6I4VVK7_9BACL</name>
<dbReference type="Gene3D" id="3.40.50.360">
    <property type="match status" value="1"/>
</dbReference>
<comment type="caution">
    <text evidence="3">The sequence shown here is derived from an EMBL/GenBank/DDBJ whole genome shotgun (WGS) entry which is preliminary data.</text>
</comment>
<dbReference type="InterPro" id="IPR003680">
    <property type="entry name" value="Flavodoxin_fold"/>
</dbReference>
<evidence type="ECO:0000313" key="3">
    <source>
        <dbReference type="EMBL" id="MXQ54611.1"/>
    </source>
</evidence>
<reference evidence="3 4" key="1">
    <citation type="submission" date="2019-12" db="EMBL/GenBank/DDBJ databases">
        <title>Whole-genome analyses of novel actinobacteria.</title>
        <authorList>
            <person name="Sahin N."/>
            <person name="Saygin H."/>
        </authorList>
    </citation>
    <scope>NUCLEOTIDE SEQUENCE [LARGE SCALE GENOMIC DNA]</scope>
    <source>
        <strain evidence="3 4">KC615</strain>
    </source>
</reference>
<dbReference type="EMBL" id="WUUL01000008">
    <property type="protein sequence ID" value="MXQ54611.1"/>
    <property type="molecule type" value="Genomic_DNA"/>
</dbReference>
<dbReference type="GO" id="GO:0009055">
    <property type="term" value="F:electron transfer activity"/>
    <property type="evidence" value="ECO:0007669"/>
    <property type="project" value="TreeGrafter"/>
</dbReference>